<feature type="compositionally biased region" description="Basic and acidic residues" evidence="1">
    <location>
        <begin position="223"/>
        <end position="237"/>
    </location>
</feature>
<evidence type="ECO:0000313" key="3">
    <source>
        <dbReference type="Proteomes" id="UP001054811"/>
    </source>
</evidence>
<dbReference type="Proteomes" id="UP001054811">
    <property type="component" value="Chromosome"/>
</dbReference>
<keyword evidence="3" id="KW-1185">Reference proteome</keyword>
<organism evidence="2 3">
    <name type="scientific">Microbacterium elymi</name>
    <dbReference type="NCBI Taxonomy" id="2909587"/>
    <lineage>
        <taxon>Bacteria</taxon>
        <taxon>Bacillati</taxon>
        <taxon>Actinomycetota</taxon>
        <taxon>Actinomycetes</taxon>
        <taxon>Micrococcales</taxon>
        <taxon>Microbacteriaceae</taxon>
        <taxon>Microbacterium</taxon>
    </lineage>
</organism>
<protein>
    <submittedName>
        <fullName evidence="2">Cadherin-like domain-containing protein</fullName>
    </submittedName>
</protein>
<dbReference type="EMBL" id="CP091139">
    <property type="protein sequence ID" value="UUT34467.1"/>
    <property type="molecule type" value="Genomic_DNA"/>
</dbReference>
<name>A0ABY5NH29_9MICO</name>
<gene>
    <name evidence="2" type="ORF">L2X98_28235</name>
</gene>
<evidence type="ECO:0000313" key="2">
    <source>
        <dbReference type="EMBL" id="UUT34467.1"/>
    </source>
</evidence>
<feature type="compositionally biased region" description="Basic and acidic residues" evidence="1">
    <location>
        <begin position="192"/>
        <end position="214"/>
    </location>
</feature>
<accession>A0ABY5NH29</accession>
<evidence type="ECO:0000256" key="1">
    <source>
        <dbReference type="SAM" id="MobiDB-lite"/>
    </source>
</evidence>
<feature type="compositionally biased region" description="Basic and acidic residues" evidence="1">
    <location>
        <begin position="160"/>
        <end position="169"/>
    </location>
</feature>
<proteinExistence type="predicted"/>
<feature type="region of interest" description="Disordered" evidence="1">
    <location>
        <begin position="150"/>
        <end position="266"/>
    </location>
</feature>
<sequence>MSVAGETAQVLSGGRVKIAVGDDDQLLTYTVTDQDGLTASAFIHVPSLTSLPPSLMAAEGITVKSGETVELPLNEYVRVSRGGGAVITEAEKVTAIHGDGADLVKDQHTLVYTSASRYAGPDALTFEVTDGTGPDDVNGHKATLVLPITVTPPDNVQADVHQRPDEGRARRGCGRPEPAGADEGSGCRRPHGHELPHHRGRRGRADGHDRRADAEGGGGCLHPEGHAGAHRPGDLGRPHQAGRRIRRGRGDGIHPSAAHGQRRRDR</sequence>
<reference evidence="2" key="1">
    <citation type="submission" date="2022-01" db="EMBL/GenBank/DDBJ databases">
        <title>Microbacterium eymi and Microbacterium rhizovicinus sp. nov., isolated from the rhizospheric soil of Elymus tsukushiensis, a plant native to the Dokdo Islands, Republic of Korea.</title>
        <authorList>
            <person name="Hwang Y.J."/>
        </authorList>
    </citation>
    <scope>NUCLEOTIDE SEQUENCE</scope>
    <source>
        <strain evidence="2">KUDC0405</strain>
    </source>
</reference>